<dbReference type="GO" id="GO:0008270">
    <property type="term" value="F:zinc ion binding"/>
    <property type="evidence" value="ECO:0007669"/>
    <property type="project" value="UniProtKB-KW"/>
</dbReference>
<dbReference type="GO" id="GO:0016743">
    <property type="term" value="F:carboxyl- or carbamoyltransferase activity"/>
    <property type="evidence" value="ECO:0007669"/>
    <property type="project" value="UniProtKB-UniRule"/>
</dbReference>
<evidence type="ECO:0000256" key="3">
    <source>
        <dbReference type="ARBA" id="ARBA00022598"/>
    </source>
</evidence>
<dbReference type="RefSeq" id="WP_197998903.1">
    <property type="nucleotide sequence ID" value="NZ_CP037920.1"/>
</dbReference>
<comment type="similarity">
    <text evidence="2 8">Belongs to the carbamoyltransferase HypF family.</text>
</comment>
<dbReference type="InterPro" id="IPR055128">
    <property type="entry name" value="HypF_C_2"/>
</dbReference>
<dbReference type="Gene3D" id="3.30.420.360">
    <property type="match status" value="1"/>
</dbReference>
<organism evidence="12 13">
    <name type="scientific">Gimesia aquarii</name>
    <dbReference type="NCBI Taxonomy" id="2527964"/>
    <lineage>
        <taxon>Bacteria</taxon>
        <taxon>Pseudomonadati</taxon>
        <taxon>Planctomycetota</taxon>
        <taxon>Planctomycetia</taxon>
        <taxon>Planctomycetales</taxon>
        <taxon>Planctomycetaceae</taxon>
        <taxon>Gimesia</taxon>
    </lineage>
</organism>
<dbReference type="GO" id="GO:0051604">
    <property type="term" value="P:protein maturation"/>
    <property type="evidence" value="ECO:0007669"/>
    <property type="project" value="TreeGrafter"/>
</dbReference>
<evidence type="ECO:0000256" key="4">
    <source>
        <dbReference type="ARBA" id="ARBA00022723"/>
    </source>
</evidence>
<dbReference type="PIRSF" id="PIRSF006256">
    <property type="entry name" value="CMPcnvr_hdrg_mat"/>
    <property type="match status" value="1"/>
</dbReference>
<dbReference type="Pfam" id="PF00708">
    <property type="entry name" value="Acylphosphatase"/>
    <property type="match status" value="1"/>
</dbReference>
<sequence length="769" mass="84665">MNRQAIANQEKSTVAVQFTLSGRVQGVGLRPSIARWAQELNLAGQISNTTQGVKLIVEGPADVVQRFENELDTHLPNGACLKKSERTHLKTSALTRFEIIESETEGPLSTQVPPDIAVCEECLSEIAIPEDRRFHYPITSCTNCGPRYSIIKSMPYERSQTSMSDFALCHCCETEYQSPYDRRFHAQTNACPECGPHIWCTDAKGRVIACQNQAIKAAATALEQGQIIAMRGLGGYQFLVDATSEDAVRKLRQRKQRYGKPLAVMVSSLVEAETLVYLDGAERSELTSPAAPIVLLQSRCDSNLANSINPGLDTLGLMLPTTPLHWLLLQQCSFPLVVTSANREGEPLAYQRENISTELKSIADLWMEHDRPITRPIDDSVVRCIAGRSVTIRLARGLAPLPLELESSVSQIALGGHQKTALALCNSRQTILGPHIGDLDSLASCERYQEQLQSLKQLYGVSQSSFICDAHPNYFTSQWAARESVSLETVRHHHAHIVAGMLEQGWLDRQVLGVAFDGTGWGDDSTIWGGEFLLSTATNYTRVAHLRPFHLPGGERAIREPWRIAVSLVTQAAGMDVASRLKLNREQIKPLLKIIKSKRLSPLTTSAGRLFDGVAALVLGIEHSDFEGQAAMSLEAVCDQSETGCYEIPLQGSKPIQLDWRPLISQILRDRDKGIPPAVMAMRFHRGLARAVALLCRQFVPLPVVLGGGVFQNRCLVELLLEEFARNRQPLGLPGTIPPNDGGLAAGQLTVAISRRNRKGQTHVLRNSR</sequence>
<name>A0A517VVZ6_9PLAN</name>
<evidence type="ECO:0000313" key="12">
    <source>
        <dbReference type="EMBL" id="QDT97175.1"/>
    </source>
</evidence>
<dbReference type="SUPFAM" id="SSF53067">
    <property type="entry name" value="Actin-like ATPase domain"/>
    <property type="match status" value="1"/>
</dbReference>
<dbReference type="InterPro" id="IPR001792">
    <property type="entry name" value="Acylphosphatase-like_dom"/>
</dbReference>
<dbReference type="Pfam" id="PF22521">
    <property type="entry name" value="HypF_C_2"/>
    <property type="match status" value="1"/>
</dbReference>
<keyword evidence="6" id="KW-0862">Zinc</keyword>
<dbReference type="Pfam" id="PF07503">
    <property type="entry name" value="zf-HYPF"/>
    <property type="match status" value="2"/>
</dbReference>
<evidence type="ECO:0000256" key="5">
    <source>
        <dbReference type="ARBA" id="ARBA00022771"/>
    </source>
</evidence>
<dbReference type="InterPro" id="IPR017945">
    <property type="entry name" value="DHBP_synth_RibB-like_a/b_dom"/>
</dbReference>
<dbReference type="GO" id="GO:0003998">
    <property type="term" value="F:acylphosphatase activity"/>
    <property type="evidence" value="ECO:0007669"/>
    <property type="project" value="UniProtKB-EC"/>
</dbReference>
<dbReference type="KEGG" id="gaw:V144x_26460"/>
<dbReference type="Gene3D" id="3.30.110.120">
    <property type="match status" value="1"/>
</dbReference>
<dbReference type="InterPro" id="IPR043129">
    <property type="entry name" value="ATPase_NBD"/>
</dbReference>
<evidence type="ECO:0000259" key="11">
    <source>
        <dbReference type="PROSITE" id="PS51163"/>
    </source>
</evidence>
<dbReference type="InterPro" id="IPR051060">
    <property type="entry name" value="Carbamoyltrans_HypF-like"/>
</dbReference>
<keyword evidence="9" id="KW-0378">Hydrolase</keyword>
<dbReference type="Pfam" id="PF01300">
    <property type="entry name" value="Sua5_yciO_yrdC"/>
    <property type="match status" value="1"/>
</dbReference>
<proteinExistence type="inferred from homology"/>
<keyword evidence="3" id="KW-0436">Ligase</keyword>
<dbReference type="Gene3D" id="3.90.870.50">
    <property type="match status" value="1"/>
</dbReference>
<dbReference type="SUPFAM" id="SSF54975">
    <property type="entry name" value="Acylphosphatase/BLUF domain-like"/>
    <property type="match status" value="1"/>
</dbReference>
<evidence type="ECO:0000313" key="13">
    <source>
        <dbReference type="Proteomes" id="UP000318704"/>
    </source>
</evidence>
<dbReference type="PROSITE" id="PS51160">
    <property type="entry name" value="ACYLPHOSPHATASE_3"/>
    <property type="match status" value="1"/>
</dbReference>
<dbReference type="Pfam" id="PF17788">
    <property type="entry name" value="HypF_C"/>
    <property type="match status" value="1"/>
</dbReference>
<evidence type="ECO:0000256" key="7">
    <source>
        <dbReference type="ARBA" id="ARBA00048220"/>
    </source>
</evidence>
<feature type="active site" evidence="9">
    <location>
        <position position="48"/>
    </location>
</feature>
<reference evidence="12 13" key="1">
    <citation type="submission" date="2019-03" db="EMBL/GenBank/DDBJ databases">
        <title>Deep-cultivation of Planctomycetes and their phenomic and genomic characterization uncovers novel biology.</title>
        <authorList>
            <person name="Wiegand S."/>
            <person name="Jogler M."/>
            <person name="Boedeker C."/>
            <person name="Pinto D."/>
            <person name="Vollmers J."/>
            <person name="Rivas-Marin E."/>
            <person name="Kohn T."/>
            <person name="Peeters S.H."/>
            <person name="Heuer A."/>
            <person name="Rast P."/>
            <person name="Oberbeckmann S."/>
            <person name="Bunk B."/>
            <person name="Jeske O."/>
            <person name="Meyerdierks A."/>
            <person name="Storesund J.E."/>
            <person name="Kallscheuer N."/>
            <person name="Luecker S."/>
            <person name="Lage O.M."/>
            <person name="Pohl T."/>
            <person name="Merkel B.J."/>
            <person name="Hornburger P."/>
            <person name="Mueller R.-W."/>
            <person name="Bruemmer F."/>
            <person name="Labrenz M."/>
            <person name="Spormann A.M."/>
            <person name="Op den Camp H."/>
            <person name="Overmann J."/>
            <person name="Amann R."/>
            <person name="Jetten M.S.M."/>
            <person name="Mascher T."/>
            <person name="Medema M.H."/>
            <person name="Devos D.P."/>
            <person name="Kaster A.-K."/>
            <person name="Ovreas L."/>
            <person name="Rohde M."/>
            <person name="Galperin M.Y."/>
            <person name="Jogler C."/>
        </authorList>
    </citation>
    <scope>NUCLEOTIDE SEQUENCE [LARGE SCALE GENOMIC DNA]</scope>
    <source>
        <strain evidence="12 13">V144</strain>
    </source>
</reference>
<dbReference type="EC" id="6.2.-.-" evidence="8"/>
<accession>A0A517VVZ6</accession>
<evidence type="ECO:0000256" key="2">
    <source>
        <dbReference type="ARBA" id="ARBA00008097"/>
    </source>
</evidence>
<comment type="catalytic activity">
    <reaction evidence="9">
        <text>an acyl phosphate + H2O = a carboxylate + phosphate + H(+)</text>
        <dbReference type="Rhea" id="RHEA:14965"/>
        <dbReference type="ChEBI" id="CHEBI:15377"/>
        <dbReference type="ChEBI" id="CHEBI:15378"/>
        <dbReference type="ChEBI" id="CHEBI:29067"/>
        <dbReference type="ChEBI" id="CHEBI:43474"/>
        <dbReference type="ChEBI" id="CHEBI:59918"/>
        <dbReference type="EC" id="3.6.1.7"/>
    </reaction>
</comment>
<feature type="active site" evidence="9">
    <location>
        <position position="30"/>
    </location>
</feature>
<dbReference type="AlphaFoldDB" id="A0A517VVZ6"/>
<feature type="domain" description="Acylphosphatase-like" evidence="10">
    <location>
        <begin position="15"/>
        <end position="101"/>
    </location>
</feature>
<dbReference type="UniPathway" id="UPA00335"/>
<dbReference type="PANTHER" id="PTHR42959">
    <property type="entry name" value="CARBAMOYLTRANSFERASE"/>
    <property type="match status" value="1"/>
</dbReference>
<dbReference type="GO" id="GO:0016874">
    <property type="term" value="F:ligase activity"/>
    <property type="evidence" value="ECO:0007669"/>
    <property type="project" value="UniProtKB-UniRule"/>
</dbReference>
<dbReference type="Proteomes" id="UP000318704">
    <property type="component" value="Chromosome"/>
</dbReference>
<evidence type="ECO:0000259" key="10">
    <source>
        <dbReference type="PROSITE" id="PS51160"/>
    </source>
</evidence>
<dbReference type="InterPro" id="IPR036046">
    <property type="entry name" value="Acylphosphatase-like_dom_sf"/>
</dbReference>
<comment type="pathway">
    <text evidence="1">Protein modification; [NiFe] hydrogenase maturation.</text>
</comment>
<comment type="catalytic activity">
    <reaction evidence="7">
        <text>C-terminal L-cysteinyl-[HypE protein] + carbamoyl phosphate + ATP + H2O = C-terminal S-carboxamide-L-cysteinyl-[HypE protein] + AMP + phosphate + diphosphate + H(+)</text>
        <dbReference type="Rhea" id="RHEA:55636"/>
        <dbReference type="Rhea" id="RHEA-COMP:14247"/>
        <dbReference type="Rhea" id="RHEA-COMP:14392"/>
        <dbReference type="ChEBI" id="CHEBI:15377"/>
        <dbReference type="ChEBI" id="CHEBI:15378"/>
        <dbReference type="ChEBI" id="CHEBI:30616"/>
        <dbReference type="ChEBI" id="CHEBI:33019"/>
        <dbReference type="ChEBI" id="CHEBI:43474"/>
        <dbReference type="ChEBI" id="CHEBI:58228"/>
        <dbReference type="ChEBI" id="CHEBI:76913"/>
        <dbReference type="ChEBI" id="CHEBI:139126"/>
        <dbReference type="ChEBI" id="CHEBI:456215"/>
    </reaction>
</comment>
<gene>
    <name evidence="12" type="primary">hypF</name>
    <name evidence="12" type="ORF">V144x_26460</name>
</gene>
<keyword evidence="12" id="KW-0808">Transferase</keyword>
<dbReference type="InterPro" id="IPR006070">
    <property type="entry name" value="Sua5-like_dom"/>
</dbReference>
<feature type="domain" description="YrdC-like" evidence="11">
    <location>
        <begin position="212"/>
        <end position="397"/>
    </location>
</feature>
<keyword evidence="4" id="KW-0479">Metal-binding</keyword>
<dbReference type="Gene3D" id="3.30.420.40">
    <property type="match status" value="1"/>
</dbReference>
<evidence type="ECO:0000256" key="8">
    <source>
        <dbReference type="PIRNR" id="PIRNR006256"/>
    </source>
</evidence>
<dbReference type="EMBL" id="CP037920">
    <property type="protein sequence ID" value="QDT97175.1"/>
    <property type="molecule type" value="Genomic_DNA"/>
</dbReference>
<evidence type="ECO:0000256" key="1">
    <source>
        <dbReference type="ARBA" id="ARBA00004711"/>
    </source>
</evidence>
<protein>
    <recommendedName>
        <fullName evidence="8">Carbamoyltransferase</fullName>
        <ecNumber evidence="8">6.2.-.-</ecNumber>
    </recommendedName>
</protein>
<dbReference type="InterPro" id="IPR011125">
    <property type="entry name" value="Znf_HypF"/>
</dbReference>
<dbReference type="SUPFAM" id="SSF55821">
    <property type="entry name" value="YrdC/RibB"/>
    <property type="match status" value="1"/>
</dbReference>
<evidence type="ECO:0000256" key="9">
    <source>
        <dbReference type="PROSITE-ProRule" id="PRU00520"/>
    </source>
</evidence>
<dbReference type="InterPro" id="IPR004421">
    <property type="entry name" value="Carbamoyltransferase_HypF"/>
</dbReference>
<dbReference type="PANTHER" id="PTHR42959:SF1">
    <property type="entry name" value="CARBAMOYLTRANSFERASE HYPF"/>
    <property type="match status" value="1"/>
</dbReference>
<dbReference type="PROSITE" id="PS51163">
    <property type="entry name" value="YRDC"/>
    <property type="match status" value="1"/>
</dbReference>
<dbReference type="GO" id="GO:0003725">
    <property type="term" value="F:double-stranded RNA binding"/>
    <property type="evidence" value="ECO:0007669"/>
    <property type="project" value="InterPro"/>
</dbReference>
<dbReference type="NCBIfam" id="TIGR00143">
    <property type="entry name" value="hypF"/>
    <property type="match status" value="1"/>
</dbReference>
<dbReference type="InterPro" id="IPR041440">
    <property type="entry name" value="HypF_C"/>
</dbReference>
<evidence type="ECO:0000256" key="6">
    <source>
        <dbReference type="ARBA" id="ARBA00022833"/>
    </source>
</evidence>
<keyword evidence="5" id="KW-0863">Zinc-finger</keyword>